<evidence type="ECO:0000313" key="2">
    <source>
        <dbReference type="EMBL" id="ORE10379.1"/>
    </source>
</evidence>
<sequence length="78" mass="9049">MLSIMAFTSLAASDHNFRQTLSIVYQYYSFVVYTLLCFRYVSSFLVHLDQSLCAWLTRTSLSNETQIQCVLLLNKNIL</sequence>
<protein>
    <submittedName>
        <fullName evidence="2">Uncharacterized protein</fullName>
    </submittedName>
</protein>
<reference evidence="2" key="1">
    <citation type="journal article" date="2016" name="Proc. Natl. Acad. Sci. U.S.A.">
        <title>Lipid metabolic changes in an early divergent fungus govern the establishment of a mutualistic symbiosis with endobacteria.</title>
        <authorList>
            <person name="Lastovetsky O.A."/>
            <person name="Gaspar M.L."/>
            <person name="Mondo S.J."/>
            <person name="LaButti K.M."/>
            <person name="Sandor L."/>
            <person name="Grigoriev I.V."/>
            <person name="Henry S.A."/>
            <person name="Pawlowska T.E."/>
        </authorList>
    </citation>
    <scope>NUCLEOTIDE SEQUENCE [LARGE SCALE GENOMIC DNA]</scope>
    <source>
        <strain evidence="2">ATCC 52814</strain>
    </source>
</reference>
<organism evidence="2">
    <name type="scientific">Rhizopus microsporus var. microsporus</name>
    <dbReference type="NCBI Taxonomy" id="86635"/>
    <lineage>
        <taxon>Eukaryota</taxon>
        <taxon>Fungi</taxon>
        <taxon>Fungi incertae sedis</taxon>
        <taxon>Mucoromycota</taxon>
        <taxon>Mucoromycotina</taxon>
        <taxon>Mucoromycetes</taxon>
        <taxon>Mucorales</taxon>
        <taxon>Mucorineae</taxon>
        <taxon>Rhizopodaceae</taxon>
        <taxon>Rhizopus</taxon>
    </lineage>
</organism>
<keyword evidence="1" id="KW-1133">Transmembrane helix</keyword>
<keyword evidence="1" id="KW-0812">Transmembrane</keyword>
<dbReference type="Proteomes" id="UP000242414">
    <property type="component" value="Unassembled WGS sequence"/>
</dbReference>
<dbReference type="EMBL" id="KV921866">
    <property type="protein sequence ID" value="ORE10379.1"/>
    <property type="molecule type" value="Genomic_DNA"/>
</dbReference>
<dbReference type="AlphaFoldDB" id="A0A1X0REF2"/>
<evidence type="ECO:0000256" key="1">
    <source>
        <dbReference type="SAM" id="Phobius"/>
    </source>
</evidence>
<name>A0A1X0REF2_RHIZD</name>
<gene>
    <name evidence="2" type="ORF">BCV72DRAFT_26368</name>
</gene>
<dbReference type="VEuPathDB" id="FungiDB:BCV72DRAFT_26368"/>
<keyword evidence="1" id="KW-0472">Membrane</keyword>
<accession>A0A1X0REF2</accession>
<feature type="transmembrane region" description="Helical" evidence="1">
    <location>
        <begin position="27"/>
        <end position="48"/>
    </location>
</feature>
<proteinExistence type="predicted"/>